<evidence type="ECO:0008006" key="3">
    <source>
        <dbReference type="Google" id="ProtNLM"/>
    </source>
</evidence>
<dbReference type="AlphaFoldDB" id="A0A7V8SKF1"/>
<reference evidence="1 2" key="1">
    <citation type="submission" date="2020-07" db="EMBL/GenBank/DDBJ databases">
        <authorList>
            <person name="Hilgarth M."/>
            <person name="Werum V."/>
            <person name="Vogel R.F."/>
        </authorList>
    </citation>
    <scope>NUCLEOTIDE SEQUENCE [LARGE SCALE GENOMIC DNA]</scope>
    <source>
        <strain evidence="1 2">DSM 28961</strain>
    </source>
</reference>
<name>A0A7V8SKF1_9LACT</name>
<evidence type="ECO:0000313" key="1">
    <source>
        <dbReference type="EMBL" id="MBA0016935.1"/>
    </source>
</evidence>
<dbReference type="RefSeq" id="WP_040526354.1">
    <property type="nucleotide sequence ID" value="NZ_CBCRWQ010000012.1"/>
</dbReference>
<dbReference type="EMBL" id="JACBNY010000011">
    <property type="protein sequence ID" value="MBA0016935.1"/>
    <property type="molecule type" value="Genomic_DNA"/>
</dbReference>
<accession>A0A7V8SKF1</accession>
<proteinExistence type="predicted"/>
<sequence length="108" mass="13128">MTKVVIDPEVYFQVRGFQRYIVHHFQNRKAASKIPKLINNQIRILHKFPTTGNFITNVYNNIRPTFKNYRRMIVKHYVILYLYDSRNDTCYVDFIFDDRTNYLSKISE</sequence>
<dbReference type="Proteomes" id="UP000530186">
    <property type="component" value="Unassembled WGS sequence"/>
</dbReference>
<dbReference type="InterPro" id="IPR035093">
    <property type="entry name" value="RelE/ParE_toxin_dom_sf"/>
</dbReference>
<keyword evidence="2" id="KW-1185">Reference proteome</keyword>
<dbReference type="GeneID" id="303195327"/>
<protein>
    <recommendedName>
        <fullName evidence="3">Type II toxin-antitoxin system RelE/ParE family toxin</fullName>
    </recommendedName>
</protein>
<organism evidence="1 2">
    <name type="scientific">Pseudolactococcus laudensis</name>
    <dbReference type="NCBI Taxonomy" id="1494461"/>
    <lineage>
        <taxon>Bacteria</taxon>
        <taxon>Bacillati</taxon>
        <taxon>Bacillota</taxon>
        <taxon>Bacilli</taxon>
        <taxon>Lactobacillales</taxon>
        <taxon>Streptococcaceae</taxon>
        <taxon>Pseudolactococcus</taxon>
    </lineage>
</organism>
<gene>
    <name evidence="1" type="ORF">HZR21_07335</name>
</gene>
<evidence type="ECO:0000313" key="2">
    <source>
        <dbReference type="Proteomes" id="UP000530186"/>
    </source>
</evidence>
<dbReference type="Gene3D" id="3.30.2310.20">
    <property type="entry name" value="RelE-like"/>
    <property type="match status" value="1"/>
</dbReference>
<comment type="caution">
    <text evidence="1">The sequence shown here is derived from an EMBL/GenBank/DDBJ whole genome shotgun (WGS) entry which is preliminary data.</text>
</comment>